<dbReference type="GO" id="GO:0000287">
    <property type="term" value="F:magnesium ion binding"/>
    <property type="evidence" value="ECO:0007669"/>
    <property type="project" value="InterPro"/>
</dbReference>
<feature type="domain" description="Enolase N-terminal" evidence="3">
    <location>
        <begin position="34"/>
        <end position="99"/>
    </location>
</feature>
<dbReference type="SUPFAM" id="SSF54826">
    <property type="entry name" value="Enolase N-terminal domain-like"/>
    <property type="match status" value="1"/>
</dbReference>
<keyword evidence="5" id="KW-1185">Reference proteome</keyword>
<accession>A0A812P6P2</accession>
<evidence type="ECO:0000259" key="3">
    <source>
        <dbReference type="SMART" id="SM01193"/>
    </source>
</evidence>
<dbReference type="GO" id="GO:0006096">
    <property type="term" value="P:glycolytic process"/>
    <property type="evidence" value="ECO:0007669"/>
    <property type="project" value="InterPro"/>
</dbReference>
<evidence type="ECO:0000256" key="1">
    <source>
        <dbReference type="ARBA" id="ARBA00022842"/>
    </source>
</evidence>
<comment type="caution">
    <text evidence="4">The sequence shown here is derived from an EMBL/GenBank/DDBJ whole genome shotgun (WGS) entry which is preliminary data.</text>
</comment>
<dbReference type="OrthoDB" id="10501673at2759"/>
<dbReference type="Proteomes" id="UP000601435">
    <property type="component" value="Unassembled WGS sequence"/>
</dbReference>
<evidence type="ECO:0000313" key="5">
    <source>
        <dbReference type="Proteomes" id="UP000601435"/>
    </source>
</evidence>
<proteinExistence type="predicted"/>
<dbReference type="GO" id="GO:0004634">
    <property type="term" value="F:phosphopyruvate hydratase activity"/>
    <property type="evidence" value="ECO:0007669"/>
    <property type="project" value="InterPro"/>
</dbReference>
<dbReference type="InterPro" id="IPR020811">
    <property type="entry name" value="Enolase_N"/>
</dbReference>
<gene>
    <name evidence="4" type="primary">eno</name>
    <name evidence="4" type="ORF">SNEC2469_LOCUS9161</name>
</gene>
<dbReference type="GO" id="GO:0000015">
    <property type="term" value="C:phosphopyruvate hydratase complex"/>
    <property type="evidence" value="ECO:0007669"/>
    <property type="project" value="InterPro"/>
</dbReference>
<dbReference type="PANTHER" id="PTHR11902:SF1">
    <property type="entry name" value="ENOLASE"/>
    <property type="match status" value="1"/>
</dbReference>
<feature type="region of interest" description="Disordered" evidence="2">
    <location>
        <begin position="1"/>
        <end position="27"/>
    </location>
</feature>
<dbReference type="PANTHER" id="PTHR11902">
    <property type="entry name" value="ENOLASE"/>
    <property type="match status" value="1"/>
</dbReference>
<organism evidence="4 5">
    <name type="scientific">Symbiodinium necroappetens</name>
    <dbReference type="NCBI Taxonomy" id="1628268"/>
    <lineage>
        <taxon>Eukaryota</taxon>
        <taxon>Sar</taxon>
        <taxon>Alveolata</taxon>
        <taxon>Dinophyceae</taxon>
        <taxon>Suessiales</taxon>
        <taxon>Symbiodiniaceae</taxon>
        <taxon>Symbiodinium</taxon>
    </lineage>
</organism>
<evidence type="ECO:0000256" key="2">
    <source>
        <dbReference type="SAM" id="MobiDB-lite"/>
    </source>
</evidence>
<dbReference type="Pfam" id="PF03952">
    <property type="entry name" value="Enolase_N"/>
    <property type="match status" value="1"/>
</dbReference>
<dbReference type="InterPro" id="IPR000941">
    <property type="entry name" value="Enolase"/>
</dbReference>
<protein>
    <submittedName>
        <fullName evidence="4">Eno protein</fullName>
    </submittedName>
</protein>
<evidence type="ECO:0000313" key="4">
    <source>
        <dbReference type="EMBL" id="CAE7352427.1"/>
    </source>
</evidence>
<dbReference type="EMBL" id="CAJNJA010014898">
    <property type="protein sequence ID" value="CAE7352427.1"/>
    <property type="molecule type" value="Genomic_DNA"/>
</dbReference>
<sequence length="255" mass="27255">MPVKAATPATLPSRWKSPPNRGSSVQECPAPARIRNLTCVTVATGVVVSKIAPALIGKGATDQQGIDKIMLDLDGTEDKTNLGADAILGVSLACCRHHFAVQCDTAAVNAALGAAAVASTWSCALATGSWFLDISMELDLIGRNILLLILRDGATETRSAEMGICYSRALYKHTKEMRYLARSPSLATLLRELLCRASPSMYQDGSKQSHGTETIRKIRKFLVPLACRAYGACKQMMKGKPPTGGEGLAQHVKEK</sequence>
<dbReference type="InterPro" id="IPR029017">
    <property type="entry name" value="Enolase-like_N"/>
</dbReference>
<dbReference type="AlphaFoldDB" id="A0A812P6P2"/>
<keyword evidence="1" id="KW-0460">Magnesium</keyword>
<feature type="non-terminal residue" evidence="4">
    <location>
        <position position="1"/>
    </location>
</feature>
<reference evidence="4" key="1">
    <citation type="submission" date="2021-02" db="EMBL/GenBank/DDBJ databases">
        <authorList>
            <person name="Dougan E. K."/>
            <person name="Rhodes N."/>
            <person name="Thang M."/>
            <person name="Chan C."/>
        </authorList>
    </citation>
    <scope>NUCLEOTIDE SEQUENCE</scope>
</reference>
<dbReference type="Gene3D" id="3.30.390.10">
    <property type="entry name" value="Enolase-like, N-terminal domain"/>
    <property type="match status" value="1"/>
</dbReference>
<name>A0A812P6P2_9DINO</name>
<dbReference type="SMART" id="SM01193">
    <property type="entry name" value="Enolase_N"/>
    <property type="match status" value="1"/>
</dbReference>